<evidence type="ECO:0000313" key="9">
    <source>
        <dbReference type="Proteomes" id="UP000663866"/>
    </source>
</evidence>
<dbReference type="Gene3D" id="3.30.40.10">
    <property type="entry name" value="Zinc/RING finger domain, C3HC4 (zinc finger)"/>
    <property type="match status" value="1"/>
</dbReference>
<evidence type="ECO:0000256" key="3">
    <source>
        <dbReference type="PROSITE-ProRule" id="PRU00175"/>
    </source>
</evidence>
<dbReference type="InterPro" id="IPR001841">
    <property type="entry name" value="Znf_RING"/>
</dbReference>
<keyword evidence="2" id="KW-0862">Zinc</keyword>
<dbReference type="PANTHER" id="PTHR10579:SF43">
    <property type="entry name" value="ZINC FINGER (C3HC4-TYPE RING FINGER) FAMILY PROTEIN"/>
    <property type="match status" value="1"/>
</dbReference>
<reference evidence="6" key="1">
    <citation type="submission" date="2021-02" db="EMBL/GenBank/DDBJ databases">
        <authorList>
            <person name="Nowell W R."/>
        </authorList>
    </citation>
    <scope>NUCLEOTIDE SEQUENCE</scope>
</reference>
<dbReference type="PANTHER" id="PTHR10579">
    <property type="entry name" value="CALCIUM-ACTIVATED CHLORIDE CHANNEL REGULATOR"/>
    <property type="match status" value="1"/>
</dbReference>
<evidence type="ECO:0000313" key="8">
    <source>
        <dbReference type="Proteomes" id="UP000663856"/>
    </source>
</evidence>
<dbReference type="InterPro" id="IPR002035">
    <property type="entry name" value="VWF_A"/>
</dbReference>
<dbReference type="AlphaFoldDB" id="A0A816QMB5"/>
<keyword evidence="1 3" id="KW-0863">Zinc-finger</keyword>
<gene>
    <name evidence="7" type="ORF">OVN521_LOCUS19650</name>
    <name evidence="6" type="ORF">WKI299_LOCUS12605</name>
</gene>
<keyword evidence="9" id="KW-1185">Reference proteome</keyword>
<dbReference type="SMART" id="SM00327">
    <property type="entry name" value="VWA"/>
    <property type="match status" value="1"/>
</dbReference>
<evidence type="ECO:0000256" key="1">
    <source>
        <dbReference type="ARBA" id="ARBA00022771"/>
    </source>
</evidence>
<dbReference type="EMBL" id="CAJNRF010004687">
    <property type="protein sequence ID" value="CAF2063492.1"/>
    <property type="molecule type" value="Genomic_DNA"/>
</dbReference>
<dbReference type="PROSITE" id="PS50089">
    <property type="entry name" value="ZF_RING_2"/>
    <property type="match status" value="1"/>
</dbReference>
<dbReference type="InterPro" id="IPR013083">
    <property type="entry name" value="Znf_RING/FYVE/PHD"/>
</dbReference>
<dbReference type="Gene3D" id="3.40.50.410">
    <property type="entry name" value="von Willebrand factor, type A domain"/>
    <property type="match status" value="1"/>
</dbReference>
<dbReference type="InterPro" id="IPR051266">
    <property type="entry name" value="CLCR"/>
</dbReference>
<dbReference type="SUPFAM" id="SSF53300">
    <property type="entry name" value="vWA-like"/>
    <property type="match status" value="1"/>
</dbReference>
<dbReference type="InterPro" id="IPR036465">
    <property type="entry name" value="vWFA_dom_sf"/>
</dbReference>
<dbReference type="PROSITE" id="PS50234">
    <property type="entry name" value="VWFA"/>
    <property type="match status" value="1"/>
</dbReference>
<sequence length="634" mass="70293">MATAHYSQTSNTLEECSICLSPLTQQGMDVYTTACLHKFHFQCLVKNVRARNNECPLCRAHLGSLVDILNATSTPTSPVPIQNIPTPIPAPTQTQPPVTNTGVWGTLTKAMSNVFSWITGASAKRVSSPHTQNATRRTIFSSLMPSSEDFIDQQAVTALSNRINAARHQSIEGHTQFPSIIATTALEFGGQESTKQSNIYGMVTLKAPSILSNRATEKELDELRVPVDLVCVVDQSGSMGGQKIALLKDTLNYIVDQMGPLDRLAIISFDTRAFDRSQGLKLMTTEKKQTLRNAITQNIRASGGTYIGSGLEMAIKLLRDRQAANPLGALLVLTDGQDNQRHDYSNLMEQLPENVVCHTFGYGSDHNAALLSQLAEQGHGGTFTYIDQVDGVGHAFATALGGLFTCIAKQLRIKLEFSGAYTVTHARTTYSYEPQQLPYHHITFKMTDLNADETRNLVFQVHVPKLNASDENNPIDDTIGHVSLEYIGANTNQTIRTEPVPFLLARPSQIAPQSSLLKVNYELDIQRNRAETSEVLKRAVVETDYERAREMVNVQLEKIRSSVSAESPLCQQLIRDLEFQYSSQREFQTTMTNMYMQHGQERATYSTVNTTSANCYMTSGQERFRSKFSVFSKD</sequence>
<dbReference type="Proteomes" id="UP000663856">
    <property type="component" value="Unassembled WGS sequence"/>
</dbReference>
<dbReference type="SUPFAM" id="SSF57850">
    <property type="entry name" value="RING/U-box"/>
    <property type="match status" value="1"/>
</dbReference>
<organism evidence="6 8">
    <name type="scientific">Rotaria magnacalcarata</name>
    <dbReference type="NCBI Taxonomy" id="392030"/>
    <lineage>
        <taxon>Eukaryota</taxon>
        <taxon>Metazoa</taxon>
        <taxon>Spiralia</taxon>
        <taxon>Gnathifera</taxon>
        <taxon>Rotifera</taxon>
        <taxon>Eurotatoria</taxon>
        <taxon>Bdelloidea</taxon>
        <taxon>Philodinida</taxon>
        <taxon>Philodinidae</taxon>
        <taxon>Rotaria</taxon>
    </lineage>
</organism>
<feature type="domain" description="RING-type" evidence="4">
    <location>
        <begin position="16"/>
        <end position="59"/>
    </location>
</feature>
<evidence type="ECO:0000313" key="7">
    <source>
        <dbReference type="EMBL" id="CAF4078948.1"/>
    </source>
</evidence>
<accession>A0A816QMB5</accession>
<evidence type="ECO:0000313" key="6">
    <source>
        <dbReference type="EMBL" id="CAF2063492.1"/>
    </source>
</evidence>
<dbReference type="GO" id="GO:0008270">
    <property type="term" value="F:zinc ion binding"/>
    <property type="evidence" value="ECO:0007669"/>
    <property type="project" value="UniProtKB-KW"/>
</dbReference>
<dbReference type="Pfam" id="PF00092">
    <property type="entry name" value="VWA"/>
    <property type="match status" value="1"/>
</dbReference>
<evidence type="ECO:0000256" key="2">
    <source>
        <dbReference type="ARBA" id="ARBA00022833"/>
    </source>
</evidence>
<comment type="caution">
    <text evidence="6">The sequence shown here is derived from an EMBL/GenBank/DDBJ whole genome shotgun (WGS) entry which is preliminary data.</text>
</comment>
<evidence type="ECO:0000259" key="4">
    <source>
        <dbReference type="PROSITE" id="PS50089"/>
    </source>
</evidence>
<dbReference type="SMART" id="SM00184">
    <property type="entry name" value="RING"/>
    <property type="match status" value="1"/>
</dbReference>
<feature type="domain" description="VWFA" evidence="5">
    <location>
        <begin position="228"/>
        <end position="400"/>
    </location>
</feature>
<dbReference type="Pfam" id="PF13639">
    <property type="entry name" value="zf-RING_2"/>
    <property type="match status" value="1"/>
</dbReference>
<protein>
    <submittedName>
        <fullName evidence="6">Uncharacterized protein</fullName>
    </submittedName>
</protein>
<dbReference type="Proteomes" id="UP000663866">
    <property type="component" value="Unassembled WGS sequence"/>
</dbReference>
<dbReference type="EMBL" id="CAJOBG010003746">
    <property type="protein sequence ID" value="CAF4078948.1"/>
    <property type="molecule type" value="Genomic_DNA"/>
</dbReference>
<keyword evidence="1 3" id="KW-0479">Metal-binding</keyword>
<dbReference type="CDD" id="cd16448">
    <property type="entry name" value="RING-H2"/>
    <property type="match status" value="1"/>
</dbReference>
<evidence type="ECO:0000259" key="5">
    <source>
        <dbReference type="PROSITE" id="PS50234"/>
    </source>
</evidence>
<name>A0A816QMB5_9BILA</name>
<proteinExistence type="predicted"/>